<protein>
    <submittedName>
        <fullName evidence="2">Uncharacterized protein</fullName>
    </submittedName>
</protein>
<keyword evidence="1" id="KW-0732">Signal</keyword>
<evidence type="ECO:0000313" key="2">
    <source>
        <dbReference type="EMBL" id="MBP0905410.1"/>
    </source>
</evidence>
<comment type="caution">
    <text evidence="2">The sequence shown here is derived from an EMBL/GenBank/DDBJ whole genome shotgun (WGS) entry which is preliminary data.</text>
</comment>
<gene>
    <name evidence="2" type="ORF">J8H85_16370</name>
</gene>
<dbReference type="Proteomes" id="UP000670776">
    <property type="component" value="Unassembled WGS sequence"/>
</dbReference>
<keyword evidence="3" id="KW-1185">Reference proteome</keyword>
<feature type="chain" id="PRO_5046621472" evidence="1">
    <location>
        <begin position="24"/>
        <end position="115"/>
    </location>
</feature>
<evidence type="ECO:0000256" key="1">
    <source>
        <dbReference type="SAM" id="SignalP"/>
    </source>
</evidence>
<reference evidence="2 3" key="1">
    <citation type="submission" date="2021-04" db="EMBL/GenBank/DDBJ databases">
        <title>Mariniflexile gromovii gen. nov., sp. nov., a gliding bacterium isolated from the sea urchin Strongylocentrotus intermedius.</title>
        <authorList>
            <person name="Ko S."/>
            <person name="Le V."/>
            <person name="Ahn C.-Y."/>
            <person name="Oh H.-M."/>
        </authorList>
    </citation>
    <scope>NUCLEOTIDE SEQUENCE [LARGE SCALE GENOMIC DNA]</scope>
    <source>
        <strain evidence="2 3">KCTC 12570</strain>
    </source>
</reference>
<dbReference type="EMBL" id="JAGJCB010000022">
    <property type="protein sequence ID" value="MBP0905410.1"/>
    <property type="molecule type" value="Genomic_DNA"/>
</dbReference>
<dbReference type="RefSeq" id="WP_209656414.1">
    <property type="nucleotide sequence ID" value="NZ_JAGJCB010000022.1"/>
</dbReference>
<evidence type="ECO:0000313" key="3">
    <source>
        <dbReference type="Proteomes" id="UP000670776"/>
    </source>
</evidence>
<name>A0ABS4BZ97_9FLAO</name>
<sequence length="115" mass="13442">MKKMKKSLFTLVLGLLVSIATMAQSNNDRRAERITQQALTKIEASLTLKEEEKKTFEALKKESLFKHFEIADEYKTKDPEMFKQKIKENNEKFNESMFKAFGKARAREIMATMKN</sequence>
<accession>A0ABS4BZ97</accession>
<feature type="signal peptide" evidence="1">
    <location>
        <begin position="1"/>
        <end position="23"/>
    </location>
</feature>
<organism evidence="2 3">
    <name type="scientific">Mariniflexile gromovii</name>
    <dbReference type="NCBI Taxonomy" id="362523"/>
    <lineage>
        <taxon>Bacteria</taxon>
        <taxon>Pseudomonadati</taxon>
        <taxon>Bacteroidota</taxon>
        <taxon>Flavobacteriia</taxon>
        <taxon>Flavobacteriales</taxon>
        <taxon>Flavobacteriaceae</taxon>
        <taxon>Mariniflexile</taxon>
    </lineage>
</organism>
<proteinExistence type="predicted"/>